<dbReference type="PROSITE" id="PS50883">
    <property type="entry name" value="EAL"/>
    <property type="match status" value="1"/>
</dbReference>
<dbReference type="Gene3D" id="3.20.20.450">
    <property type="entry name" value="EAL domain"/>
    <property type="match status" value="1"/>
</dbReference>
<feature type="domain" description="EAL" evidence="1">
    <location>
        <begin position="1"/>
        <end position="208"/>
    </location>
</feature>
<evidence type="ECO:0000259" key="2">
    <source>
        <dbReference type="PROSITE" id="PS51833"/>
    </source>
</evidence>
<dbReference type="InterPro" id="IPR014408">
    <property type="entry name" value="dGMP_Pdiesterase_EAL/HD-GYP"/>
</dbReference>
<proteinExistence type="predicted"/>
<name>A0ABN6VR88_9BACT</name>
<dbReference type="InterPro" id="IPR052340">
    <property type="entry name" value="RNase_Y/CdgJ"/>
</dbReference>
<dbReference type="InterPro" id="IPR035919">
    <property type="entry name" value="EAL_sf"/>
</dbReference>
<dbReference type="Proteomes" id="UP001317705">
    <property type="component" value="Chromosome"/>
</dbReference>
<dbReference type="SUPFAM" id="SSF141868">
    <property type="entry name" value="EAL domain-like"/>
    <property type="match status" value="1"/>
</dbReference>
<dbReference type="Gene3D" id="1.10.3210.10">
    <property type="entry name" value="Hypothetical protein af1432"/>
    <property type="match status" value="1"/>
</dbReference>
<dbReference type="EMBL" id="AP027151">
    <property type="protein sequence ID" value="BDV41837.1"/>
    <property type="molecule type" value="Genomic_DNA"/>
</dbReference>
<dbReference type="Pfam" id="PF08668">
    <property type="entry name" value="HDOD"/>
    <property type="match status" value="1"/>
</dbReference>
<dbReference type="SUPFAM" id="SSF109604">
    <property type="entry name" value="HD-domain/PDEase-like"/>
    <property type="match status" value="1"/>
</dbReference>
<dbReference type="PANTHER" id="PTHR33525:SF4">
    <property type="entry name" value="CYCLIC DI-GMP PHOSPHODIESTERASE CDGJ"/>
    <property type="match status" value="1"/>
</dbReference>
<keyword evidence="4" id="KW-1185">Reference proteome</keyword>
<organism evidence="3 4">
    <name type="scientific">Geotalea uraniireducens</name>
    <dbReference type="NCBI Taxonomy" id="351604"/>
    <lineage>
        <taxon>Bacteria</taxon>
        <taxon>Pseudomonadati</taxon>
        <taxon>Thermodesulfobacteriota</taxon>
        <taxon>Desulfuromonadia</taxon>
        <taxon>Geobacterales</taxon>
        <taxon>Geobacteraceae</taxon>
        <taxon>Geotalea</taxon>
    </lineage>
</organism>
<accession>A0ABN6VR88</accession>
<dbReference type="SMART" id="SM00052">
    <property type="entry name" value="EAL"/>
    <property type="match status" value="1"/>
</dbReference>
<dbReference type="InterPro" id="IPR013976">
    <property type="entry name" value="HDOD"/>
</dbReference>
<dbReference type="Pfam" id="PF00563">
    <property type="entry name" value="EAL"/>
    <property type="match status" value="1"/>
</dbReference>
<evidence type="ECO:0000313" key="3">
    <source>
        <dbReference type="EMBL" id="BDV41837.1"/>
    </source>
</evidence>
<evidence type="ECO:0000313" key="4">
    <source>
        <dbReference type="Proteomes" id="UP001317705"/>
    </source>
</evidence>
<dbReference type="PANTHER" id="PTHR33525">
    <property type="match status" value="1"/>
</dbReference>
<protein>
    <submittedName>
        <fullName evidence="3">Cyclic diguanylate phosphodiesterase</fullName>
    </submittedName>
</protein>
<evidence type="ECO:0000259" key="1">
    <source>
        <dbReference type="PROSITE" id="PS50883"/>
    </source>
</evidence>
<reference evidence="3 4" key="1">
    <citation type="submission" date="2022-12" db="EMBL/GenBank/DDBJ databases">
        <title>Polyphasic characterization of Geotalea uranireducens NIT-SL11 newly isolated from a complex of sewage sludge and microbially reduced graphene oxide.</title>
        <authorList>
            <person name="Xie L."/>
            <person name="Yoshida N."/>
            <person name="Meng L."/>
        </authorList>
    </citation>
    <scope>NUCLEOTIDE SEQUENCE [LARGE SCALE GENOMIC DNA]</scope>
    <source>
        <strain evidence="3 4">NIT-SL11</strain>
    </source>
</reference>
<gene>
    <name evidence="3" type="ORF">GURASL_07600</name>
</gene>
<dbReference type="PROSITE" id="PS51833">
    <property type="entry name" value="HDOD"/>
    <property type="match status" value="1"/>
</dbReference>
<dbReference type="PIRSF" id="PIRSF003180">
    <property type="entry name" value="DiGMPpdiest_YuxH"/>
    <property type="match status" value="1"/>
</dbReference>
<dbReference type="RefSeq" id="WP_282001915.1">
    <property type="nucleotide sequence ID" value="NZ_AP027151.1"/>
</dbReference>
<feature type="domain" description="HDOD" evidence="2">
    <location>
        <begin position="202"/>
        <end position="393"/>
    </location>
</feature>
<dbReference type="InterPro" id="IPR001633">
    <property type="entry name" value="EAL_dom"/>
</dbReference>
<sequence>MGNDKYLIGRQPIVNRQEQLCAYELLFRSSPKSLQANVTDASFATANVIVNTLSGFGAREILGGHQGFINVELDLLMGDALEILPREMVVLELLETLTVSASLVERCRQLKEAGFTLALDDHEYSPLYEELYGIVDIVKVDLLQTPLAQLPEMLARFRPYPFRLLAEKVETREEFDHCAALGFDYFQGYFFAKPLVMERKRIDEATATLLKLLHLLLEDSPLDEIVQAFQGNPGLTYKLLLLVNSVGTGTREKIKTARHAIAMLGRQQIKRWVQLAIFAAGDSSGTENPLVDMAAVRAGFMEQLACTLPHFKGLSDAGDQAFMTGILSLMETIYAIPMVEVVQSLNLSDEVSRALLHRQGPLGELLCCAENIEKLDFTAAEAHLAALGISHAQVLEAQCKSFGWKTTM</sequence>